<reference evidence="2" key="2">
    <citation type="submission" date="2021-08" db="EMBL/GenBank/DDBJ databases">
        <authorList>
            <person name="Eriksson T."/>
        </authorList>
    </citation>
    <scope>NUCLEOTIDE SEQUENCE</scope>
    <source>
        <strain evidence="2">Stoneville</strain>
        <tissue evidence="2">Whole head</tissue>
    </source>
</reference>
<keyword evidence="3" id="KW-1185">Reference proteome</keyword>
<organism evidence="2 3">
    <name type="scientific">Tenebrio molitor</name>
    <name type="common">Yellow mealworm beetle</name>
    <dbReference type="NCBI Taxonomy" id="7067"/>
    <lineage>
        <taxon>Eukaryota</taxon>
        <taxon>Metazoa</taxon>
        <taxon>Ecdysozoa</taxon>
        <taxon>Arthropoda</taxon>
        <taxon>Hexapoda</taxon>
        <taxon>Insecta</taxon>
        <taxon>Pterygota</taxon>
        <taxon>Neoptera</taxon>
        <taxon>Endopterygota</taxon>
        <taxon>Coleoptera</taxon>
        <taxon>Polyphaga</taxon>
        <taxon>Cucujiformia</taxon>
        <taxon>Tenebrionidae</taxon>
        <taxon>Tenebrio</taxon>
    </lineage>
</organism>
<accession>A0A8J6LGV0</accession>
<feature type="compositionally biased region" description="Basic and acidic residues" evidence="1">
    <location>
        <begin position="125"/>
        <end position="136"/>
    </location>
</feature>
<comment type="caution">
    <text evidence="2">The sequence shown here is derived from an EMBL/GenBank/DDBJ whole genome shotgun (WGS) entry which is preliminary data.</text>
</comment>
<evidence type="ECO:0000313" key="2">
    <source>
        <dbReference type="EMBL" id="KAH0821390.1"/>
    </source>
</evidence>
<dbReference type="AlphaFoldDB" id="A0A8J6LGV0"/>
<feature type="region of interest" description="Disordered" evidence="1">
    <location>
        <begin position="152"/>
        <end position="176"/>
    </location>
</feature>
<feature type="compositionally biased region" description="Basic residues" evidence="1">
    <location>
        <begin position="52"/>
        <end position="67"/>
    </location>
</feature>
<dbReference type="EMBL" id="JABDTM020008041">
    <property type="protein sequence ID" value="KAH0821390.1"/>
    <property type="molecule type" value="Genomic_DNA"/>
</dbReference>
<sequence length="176" mass="21160">MTIIGFNEWYSLSSERLVDINITVLYYRRSEQHVAEKIRETNYKGEENLSKQGRKRLNGVGRKKTPKRREVLNKRKTATSRNQGRVEASQEDKKKGKELEKERQEDKKRRRRRRRYLGQVNKTARSPEVEKKSGREMEKILEKLEEVKREITEEIKEAEKRESRSQERNRTTKGRI</sequence>
<name>A0A8J6LGV0_TENMO</name>
<feature type="compositionally biased region" description="Basic and acidic residues" evidence="1">
    <location>
        <begin position="152"/>
        <end position="170"/>
    </location>
</feature>
<reference evidence="2" key="1">
    <citation type="journal article" date="2020" name="J Insects Food Feed">
        <title>The yellow mealworm (Tenebrio molitor) genome: a resource for the emerging insects as food and feed industry.</title>
        <authorList>
            <person name="Eriksson T."/>
            <person name="Andere A."/>
            <person name="Kelstrup H."/>
            <person name="Emery V."/>
            <person name="Picard C."/>
        </authorList>
    </citation>
    <scope>NUCLEOTIDE SEQUENCE</scope>
    <source>
        <strain evidence="2">Stoneville</strain>
        <tissue evidence="2">Whole head</tissue>
    </source>
</reference>
<evidence type="ECO:0000256" key="1">
    <source>
        <dbReference type="SAM" id="MobiDB-lite"/>
    </source>
</evidence>
<proteinExistence type="predicted"/>
<gene>
    <name evidence="2" type="ORF">GEV33_001401</name>
</gene>
<evidence type="ECO:0000313" key="3">
    <source>
        <dbReference type="Proteomes" id="UP000719412"/>
    </source>
</evidence>
<feature type="region of interest" description="Disordered" evidence="1">
    <location>
        <begin position="45"/>
        <end position="136"/>
    </location>
</feature>
<dbReference type="Proteomes" id="UP000719412">
    <property type="component" value="Unassembled WGS sequence"/>
</dbReference>
<protein>
    <submittedName>
        <fullName evidence="2">Uncharacterized protein</fullName>
    </submittedName>
</protein>
<feature type="compositionally biased region" description="Basic and acidic residues" evidence="1">
    <location>
        <begin position="88"/>
        <end position="107"/>
    </location>
</feature>